<feature type="signal peptide" evidence="1">
    <location>
        <begin position="1"/>
        <end position="19"/>
    </location>
</feature>
<keyword evidence="1" id="KW-0732">Signal</keyword>
<dbReference type="AlphaFoldDB" id="A0A212KF21"/>
<dbReference type="PANTHER" id="PTHR12121">
    <property type="entry name" value="CARBON CATABOLITE REPRESSOR PROTEIN 4"/>
    <property type="match status" value="1"/>
</dbReference>
<name>A0A212KF21_9BACT</name>
<accession>A0A212KF21</accession>
<dbReference type="CDD" id="cd09083">
    <property type="entry name" value="EEP-1"/>
    <property type="match status" value="1"/>
</dbReference>
<dbReference type="GO" id="GO:0000175">
    <property type="term" value="F:3'-5'-RNA exonuclease activity"/>
    <property type="evidence" value="ECO:0007669"/>
    <property type="project" value="TreeGrafter"/>
</dbReference>
<evidence type="ECO:0000259" key="2">
    <source>
        <dbReference type="Pfam" id="PF03372"/>
    </source>
</evidence>
<dbReference type="InterPro" id="IPR050410">
    <property type="entry name" value="CCR4/nocturin_mRNA_transcr"/>
</dbReference>
<dbReference type="PANTHER" id="PTHR12121:SF36">
    <property type="entry name" value="ENDONUCLEASE_EXONUCLEASE_PHOSPHATASE DOMAIN-CONTAINING PROTEIN"/>
    <property type="match status" value="1"/>
</dbReference>
<sequence>MKKTLLGVILLYLCSFIFAQTLNVATYNIRNDNQGDANKGNGWATRCPVIANLVAYNDFDIWGSQEVKHNQLIDLLDALPQYSYVGVGRDDGKTEGEYAPIFFKKDKYKVLKSGHFWMAEKTDEPNKGWDAALPRICTWVQLKETKGKLKFWFFNLHMDHVGVIAREESAKLVLTKIKEMCGNDPVILTGDFNVDQTHKSYTLLSTSGILTDSYDRAAVRYVLNGTFNAFKPDLLTSSRIDHIFVSPSMSVERYGVLTDTYRTPRDGENNIKTGDFPKEYSFNGCDIRLPSDHFPVSVKLIYKKK</sequence>
<dbReference type="InterPro" id="IPR005135">
    <property type="entry name" value="Endo/exonuclease/phosphatase"/>
</dbReference>
<organism evidence="3">
    <name type="scientific">uncultured Dysgonomonas sp</name>
    <dbReference type="NCBI Taxonomy" id="206096"/>
    <lineage>
        <taxon>Bacteria</taxon>
        <taxon>Pseudomonadati</taxon>
        <taxon>Bacteroidota</taxon>
        <taxon>Bacteroidia</taxon>
        <taxon>Bacteroidales</taxon>
        <taxon>Dysgonomonadaceae</taxon>
        <taxon>Dysgonomonas</taxon>
        <taxon>environmental samples</taxon>
    </lineage>
</organism>
<proteinExistence type="predicted"/>
<dbReference type="RefSeq" id="WP_296952511.1">
    <property type="nucleotide sequence ID" value="NZ_LT599021.1"/>
</dbReference>
<dbReference type="SUPFAM" id="SSF56219">
    <property type="entry name" value="DNase I-like"/>
    <property type="match status" value="1"/>
</dbReference>
<gene>
    <name evidence="3" type="ORF">KL86DYS2_20018</name>
</gene>
<dbReference type="Pfam" id="PF03372">
    <property type="entry name" value="Exo_endo_phos"/>
    <property type="match status" value="1"/>
</dbReference>
<evidence type="ECO:0000256" key="1">
    <source>
        <dbReference type="SAM" id="SignalP"/>
    </source>
</evidence>
<dbReference type="Gene3D" id="3.60.10.10">
    <property type="entry name" value="Endonuclease/exonuclease/phosphatase"/>
    <property type="match status" value="1"/>
</dbReference>
<dbReference type="InterPro" id="IPR036691">
    <property type="entry name" value="Endo/exonu/phosph_ase_sf"/>
</dbReference>
<feature type="chain" id="PRO_5012510342" description="Endonuclease/exonuclease/phosphatase domain-containing protein" evidence="1">
    <location>
        <begin position="20"/>
        <end position="305"/>
    </location>
</feature>
<feature type="domain" description="Endonuclease/exonuclease/phosphatase" evidence="2">
    <location>
        <begin position="25"/>
        <end position="293"/>
    </location>
</feature>
<dbReference type="EMBL" id="FLUL01000002">
    <property type="protein sequence ID" value="SBW10269.1"/>
    <property type="molecule type" value="Genomic_DNA"/>
</dbReference>
<reference evidence="3" key="1">
    <citation type="submission" date="2016-04" db="EMBL/GenBank/DDBJ databases">
        <authorList>
            <person name="Evans L.H."/>
            <person name="Alamgir A."/>
            <person name="Owens N."/>
            <person name="Weber N.D."/>
            <person name="Virtaneva K."/>
            <person name="Barbian K."/>
            <person name="Babar A."/>
            <person name="Rosenke K."/>
        </authorList>
    </citation>
    <scope>NUCLEOTIDE SEQUENCE</scope>
    <source>
        <strain evidence="3">86-2</strain>
    </source>
</reference>
<protein>
    <recommendedName>
        <fullName evidence="2">Endonuclease/exonuclease/phosphatase domain-containing protein</fullName>
    </recommendedName>
</protein>
<evidence type="ECO:0000313" key="3">
    <source>
        <dbReference type="EMBL" id="SBW10269.1"/>
    </source>
</evidence>